<dbReference type="EMBL" id="CP144694">
    <property type="protein sequence ID" value="WVZ04442.1"/>
    <property type="molecule type" value="Genomic_DNA"/>
</dbReference>
<reference evidence="4 5" key="1">
    <citation type="journal article" date="2023" name="Life. Sci Alliance">
        <title>Evolutionary insights into 3D genome organization and epigenetic landscape of Vigna mungo.</title>
        <authorList>
            <person name="Junaid A."/>
            <person name="Singh B."/>
            <person name="Bhatia S."/>
        </authorList>
    </citation>
    <scope>NUCLEOTIDE SEQUENCE [LARGE SCALE GENOMIC DNA]</scope>
    <source>
        <strain evidence="4">Urdbean</strain>
    </source>
</reference>
<accession>A0AAQ3RS29</accession>
<dbReference type="InterPro" id="IPR025715">
    <property type="entry name" value="FoP_C"/>
</dbReference>
<name>A0AAQ3RS29_VIGMU</name>
<feature type="region of interest" description="Disordered" evidence="2">
    <location>
        <begin position="90"/>
        <end position="116"/>
    </location>
</feature>
<sequence length="134" mass="15509">MGFTTTGVEDRRYLILGACCGPSDQFVVLQYFRKALFHRVLQNCCKEIKQCSIRWETNEDRNCGNKHFYAWYSCYRAIGNLNGVPRRRKEGKAFKGMDRGQGRGRSGGRRDEKFSADDLDADLEKYHVEAIQLN</sequence>
<dbReference type="GO" id="GO:0003723">
    <property type="term" value="F:RNA binding"/>
    <property type="evidence" value="ECO:0007669"/>
    <property type="project" value="UniProtKB-KW"/>
</dbReference>
<keyword evidence="1" id="KW-0694">RNA-binding</keyword>
<dbReference type="AlphaFoldDB" id="A0AAQ3RS29"/>
<gene>
    <name evidence="4" type="ORF">V8G54_025248</name>
</gene>
<keyword evidence="5" id="KW-1185">Reference proteome</keyword>
<evidence type="ECO:0000259" key="3">
    <source>
        <dbReference type="Pfam" id="PF13865"/>
    </source>
</evidence>
<evidence type="ECO:0000256" key="1">
    <source>
        <dbReference type="ARBA" id="ARBA00022884"/>
    </source>
</evidence>
<proteinExistence type="predicted"/>
<evidence type="ECO:0000313" key="4">
    <source>
        <dbReference type="EMBL" id="WVZ04442.1"/>
    </source>
</evidence>
<protein>
    <recommendedName>
        <fullName evidence="3">Chromatin target of PRMT1 protein C-terminal domain-containing protein</fullName>
    </recommendedName>
</protein>
<feature type="domain" description="Chromatin target of PRMT1 protein C-terminal" evidence="3">
    <location>
        <begin position="83"/>
        <end position="128"/>
    </location>
</feature>
<feature type="compositionally biased region" description="Basic and acidic residues" evidence="2">
    <location>
        <begin position="91"/>
        <end position="101"/>
    </location>
</feature>
<evidence type="ECO:0000313" key="5">
    <source>
        <dbReference type="Proteomes" id="UP001374535"/>
    </source>
</evidence>
<dbReference type="Pfam" id="PF13865">
    <property type="entry name" value="FoP_duplication"/>
    <property type="match status" value="1"/>
</dbReference>
<evidence type="ECO:0000256" key="2">
    <source>
        <dbReference type="SAM" id="MobiDB-lite"/>
    </source>
</evidence>
<dbReference type="Proteomes" id="UP001374535">
    <property type="component" value="Chromosome 7"/>
</dbReference>
<organism evidence="4 5">
    <name type="scientific">Vigna mungo</name>
    <name type="common">Black gram</name>
    <name type="synonym">Phaseolus mungo</name>
    <dbReference type="NCBI Taxonomy" id="3915"/>
    <lineage>
        <taxon>Eukaryota</taxon>
        <taxon>Viridiplantae</taxon>
        <taxon>Streptophyta</taxon>
        <taxon>Embryophyta</taxon>
        <taxon>Tracheophyta</taxon>
        <taxon>Spermatophyta</taxon>
        <taxon>Magnoliopsida</taxon>
        <taxon>eudicotyledons</taxon>
        <taxon>Gunneridae</taxon>
        <taxon>Pentapetalae</taxon>
        <taxon>rosids</taxon>
        <taxon>fabids</taxon>
        <taxon>Fabales</taxon>
        <taxon>Fabaceae</taxon>
        <taxon>Papilionoideae</taxon>
        <taxon>50 kb inversion clade</taxon>
        <taxon>NPAAA clade</taxon>
        <taxon>indigoferoid/millettioid clade</taxon>
        <taxon>Phaseoleae</taxon>
        <taxon>Vigna</taxon>
    </lineage>
</organism>